<name>A0A9W8JHY8_9AGAR</name>
<proteinExistence type="predicted"/>
<organism evidence="2 3">
    <name type="scientific">Candolleomyces eurysporus</name>
    <dbReference type="NCBI Taxonomy" id="2828524"/>
    <lineage>
        <taxon>Eukaryota</taxon>
        <taxon>Fungi</taxon>
        <taxon>Dikarya</taxon>
        <taxon>Basidiomycota</taxon>
        <taxon>Agaricomycotina</taxon>
        <taxon>Agaricomycetes</taxon>
        <taxon>Agaricomycetidae</taxon>
        <taxon>Agaricales</taxon>
        <taxon>Agaricineae</taxon>
        <taxon>Psathyrellaceae</taxon>
        <taxon>Candolleomyces</taxon>
    </lineage>
</organism>
<reference evidence="2" key="1">
    <citation type="submission" date="2022-06" db="EMBL/GenBank/DDBJ databases">
        <title>Genome Sequence of Candolleomyces eurysporus.</title>
        <authorList>
            <person name="Buettner E."/>
        </authorList>
    </citation>
    <scope>NUCLEOTIDE SEQUENCE</scope>
    <source>
        <strain evidence="2">VTCC 930004</strain>
    </source>
</reference>
<comment type="caution">
    <text evidence="2">The sequence shown here is derived from an EMBL/GenBank/DDBJ whole genome shotgun (WGS) entry which is preliminary data.</text>
</comment>
<protein>
    <submittedName>
        <fullName evidence="2">Uncharacterized protein</fullName>
    </submittedName>
</protein>
<dbReference type="EMBL" id="JANBPK010000706">
    <property type="protein sequence ID" value="KAJ2935025.1"/>
    <property type="molecule type" value="Genomic_DNA"/>
</dbReference>
<accession>A0A9W8JHY8</accession>
<evidence type="ECO:0000313" key="2">
    <source>
        <dbReference type="EMBL" id="KAJ2935025.1"/>
    </source>
</evidence>
<dbReference type="AlphaFoldDB" id="A0A9W8JHY8"/>
<evidence type="ECO:0000313" key="3">
    <source>
        <dbReference type="Proteomes" id="UP001140091"/>
    </source>
</evidence>
<sequence length="66" mass="7787">MFPDISHHTLDFCFLKRPFNILRLLRPARVSIEPGKVLNPGVLKPPHSHWESQVNQPRERLRHEPT</sequence>
<feature type="region of interest" description="Disordered" evidence="1">
    <location>
        <begin position="42"/>
        <end position="66"/>
    </location>
</feature>
<gene>
    <name evidence="2" type="ORF">H1R20_g2060</name>
</gene>
<feature type="compositionally biased region" description="Basic and acidic residues" evidence="1">
    <location>
        <begin position="57"/>
        <end position="66"/>
    </location>
</feature>
<evidence type="ECO:0000256" key="1">
    <source>
        <dbReference type="SAM" id="MobiDB-lite"/>
    </source>
</evidence>
<feature type="non-terminal residue" evidence="2">
    <location>
        <position position="66"/>
    </location>
</feature>
<keyword evidence="3" id="KW-1185">Reference proteome</keyword>
<dbReference type="Proteomes" id="UP001140091">
    <property type="component" value="Unassembled WGS sequence"/>
</dbReference>